<evidence type="ECO:0000313" key="4">
    <source>
        <dbReference type="Proteomes" id="UP000291343"/>
    </source>
</evidence>
<keyword evidence="1" id="KW-0175">Coiled coil</keyword>
<organism evidence="3 4">
    <name type="scientific">Laodelphax striatellus</name>
    <name type="common">Small brown planthopper</name>
    <name type="synonym">Delphax striatella</name>
    <dbReference type="NCBI Taxonomy" id="195883"/>
    <lineage>
        <taxon>Eukaryota</taxon>
        <taxon>Metazoa</taxon>
        <taxon>Ecdysozoa</taxon>
        <taxon>Arthropoda</taxon>
        <taxon>Hexapoda</taxon>
        <taxon>Insecta</taxon>
        <taxon>Pterygota</taxon>
        <taxon>Neoptera</taxon>
        <taxon>Paraneoptera</taxon>
        <taxon>Hemiptera</taxon>
        <taxon>Auchenorrhyncha</taxon>
        <taxon>Fulgoroidea</taxon>
        <taxon>Delphacidae</taxon>
        <taxon>Criomorphinae</taxon>
        <taxon>Laodelphax</taxon>
    </lineage>
</organism>
<evidence type="ECO:0000256" key="2">
    <source>
        <dbReference type="SAM" id="MobiDB-lite"/>
    </source>
</evidence>
<evidence type="ECO:0000313" key="3">
    <source>
        <dbReference type="EMBL" id="RZF47964.1"/>
    </source>
</evidence>
<comment type="caution">
    <text evidence="3">The sequence shown here is derived from an EMBL/GenBank/DDBJ whole genome shotgun (WGS) entry which is preliminary data.</text>
</comment>
<dbReference type="EMBL" id="QKKF02002906">
    <property type="protein sequence ID" value="RZF47964.1"/>
    <property type="molecule type" value="Genomic_DNA"/>
</dbReference>
<proteinExistence type="predicted"/>
<protein>
    <submittedName>
        <fullName evidence="3">Uncharacterized protein</fullName>
    </submittedName>
</protein>
<dbReference type="Proteomes" id="UP000291343">
    <property type="component" value="Unassembled WGS sequence"/>
</dbReference>
<feature type="coiled-coil region" evidence="1">
    <location>
        <begin position="40"/>
        <end position="67"/>
    </location>
</feature>
<dbReference type="OrthoDB" id="10386316at2759"/>
<keyword evidence="4" id="KW-1185">Reference proteome</keyword>
<name>A0A482XQM2_LAOST</name>
<dbReference type="InParanoid" id="A0A482XQM2"/>
<gene>
    <name evidence="3" type="ORF">LSTR_LSTR008768</name>
</gene>
<accession>A0A482XQM2</accession>
<feature type="compositionally biased region" description="Basic and acidic residues" evidence="2">
    <location>
        <begin position="242"/>
        <end position="253"/>
    </location>
</feature>
<dbReference type="AlphaFoldDB" id="A0A482XQM2"/>
<sequence length="277" mass="31496">MSNYFEEIRELGKKIDEGIEHLENKLANPYSLGTVTSKSAELCEKTIEKLENEMKDLLEDIQLHTQEEREDLEEIQGDIDAVNGFMKELISNIDLMESGLRKNPEYVPFSKRIQDNVPPGNSVIDDVSVNNSVLKDLTNCENLIGSESPNFLVSPNYNSTPEPGSSSRFTDKDSVLSKNPLGTPFHRMWQKHTNQSTSDISRLSENMSRLDTPSNASRNSNRSYLRNHLELPKMPAMSSGLKKKEIESPKEPECSFQVSSRLQRNYKKLATSNNYYK</sequence>
<evidence type="ECO:0000256" key="1">
    <source>
        <dbReference type="SAM" id="Coils"/>
    </source>
</evidence>
<feature type="region of interest" description="Disordered" evidence="2">
    <location>
        <begin position="156"/>
        <end position="259"/>
    </location>
</feature>
<reference evidence="3 4" key="1">
    <citation type="journal article" date="2017" name="Gigascience">
        <title>Genome sequence of the small brown planthopper, Laodelphax striatellus.</title>
        <authorList>
            <person name="Zhu J."/>
            <person name="Jiang F."/>
            <person name="Wang X."/>
            <person name="Yang P."/>
            <person name="Bao Y."/>
            <person name="Zhao W."/>
            <person name="Wang W."/>
            <person name="Lu H."/>
            <person name="Wang Q."/>
            <person name="Cui N."/>
            <person name="Li J."/>
            <person name="Chen X."/>
            <person name="Luo L."/>
            <person name="Yu J."/>
            <person name="Kang L."/>
            <person name="Cui F."/>
        </authorList>
    </citation>
    <scope>NUCLEOTIDE SEQUENCE [LARGE SCALE GENOMIC DNA]</scope>
    <source>
        <strain evidence="3">Lst14</strain>
    </source>
</reference>
<feature type="compositionally biased region" description="Polar residues" evidence="2">
    <location>
        <begin position="191"/>
        <end position="224"/>
    </location>
</feature>
<feature type="compositionally biased region" description="Polar residues" evidence="2">
    <location>
        <begin position="156"/>
        <end position="168"/>
    </location>
</feature>